<accession>A0AAD5RNA0</accession>
<sequence length="200" mass="22205">MTRLLVYNAALVVFTAATIMTIAAINTPHWLSYSAGSQGGNTFEKHIGLHRECTTSAEPQCQLYPRHAQCEGDERYFCSMWRSGGFLMSFAVIFEMATIVSFIVIMLSGKATRIRGWPIITVLLVAVAAVEFSCMSLVAYLFDNDEQFGVPGWHLDTSWYLCTFSAIMCIVCAVALLLSAYILPQEDGYELLDDNLEDVA</sequence>
<protein>
    <submittedName>
        <fullName evidence="2">Uncharacterized protein</fullName>
    </submittedName>
</protein>
<keyword evidence="1" id="KW-0472">Membrane</keyword>
<evidence type="ECO:0000256" key="1">
    <source>
        <dbReference type="SAM" id="Phobius"/>
    </source>
</evidence>
<feature type="transmembrane region" description="Helical" evidence="1">
    <location>
        <begin position="158"/>
        <end position="183"/>
    </location>
</feature>
<keyword evidence="1" id="KW-1133">Transmembrane helix</keyword>
<dbReference type="EMBL" id="JAKWBI020000192">
    <property type="protein sequence ID" value="KAJ2899623.1"/>
    <property type="molecule type" value="Genomic_DNA"/>
</dbReference>
<feature type="transmembrane region" description="Helical" evidence="1">
    <location>
        <begin position="119"/>
        <end position="142"/>
    </location>
</feature>
<evidence type="ECO:0000313" key="2">
    <source>
        <dbReference type="EMBL" id="KAJ2899623.1"/>
    </source>
</evidence>
<comment type="caution">
    <text evidence="2">The sequence shown here is derived from an EMBL/GenBank/DDBJ whole genome shotgun (WGS) entry which is preliminary data.</text>
</comment>
<organism evidence="2 3">
    <name type="scientific">Zalerion maritima</name>
    <dbReference type="NCBI Taxonomy" id="339359"/>
    <lineage>
        <taxon>Eukaryota</taxon>
        <taxon>Fungi</taxon>
        <taxon>Dikarya</taxon>
        <taxon>Ascomycota</taxon>
        <taxon>Pezizomycotina</taxon>
        <taxon>Sordariomycetes</taxon>
        <taxon>Lulworthiomycetidae</taxon>
        <taxon>Lulworthiales</taxon>
        <taxon>Lulworthiaceae</taxon>
        <taxon>Zalerion</taxon>
    </lineage>
</organism>
<keyword evidence="3" id="KW-1185">Reference proteome</keyword>
<evidence type="ECO:0000313" key="3">
    <source>
        <dbReference type="Proteomes" id="UP001201980"/>
    </source>
</evidence>
<dbReference type="AlphaFoldDB" id="A0AAD5RNA0"/>
<reference evidence="2" key="1">
    <citation type="submission" date="2022-07" db="EMBL/GenBank/DDBJ databases">
        <title>Draft genome sequence of Zalerion maritima ATCC 34329, a (micro)plastics degrading marine fungus.</title>
        <authorList>
            <person name="Paco A."/>
            <person name="Goncalves M.F.M."/>
            <person name="Rocha-Santos T.A.P."/>
            <person name="Alves A."/>
        </authorList>
    </citation>
    <scope>NUCLEOTIDE SEQUENCE</scope>
    <source>
        <strain evidence="2">ATCC 34329</strain>
    </source>
</reference>
<gene>
    <name evidence="2" type="ORF">MKZ38_002938</name>
</gene>
<dbReference type="Proteomes" id="UP001201980">
    <property type="component" value="Unassembled WGS sequence"/>
</dbReference>
<proteinExistence type="predicted"/>
<feature type="transmembrane region" description="Helical" evidence="1">
    <location>
        <begin position="5"/>
        <end position="25"/>
    </location>
</feature>
<dbReference type="Gene3D" id="1.20.140.150">
    <property type="match status" value="1"/>
</dbReference>
<name>A0AAD5RNA0_9PEZI</name>
<feature type="transmembrane region" description="Helical" evidence="1">
    <location>
        <begin position="86"/>
        <end position="107"/>
    </location>
</feature>
<keyword evidence="1" id="KW-0812">Transmembrane</keyword>